<reference evidence="3" key="1">
    <citation type="submission" date="2016-11" db="UniProtKB">
        <authorList>
            <consortium name="WormBaseParasite"/>
        </authorList>
    </citation>
    <scope>IDENTIFICATION</scope>
</reference>
<feature type="compositionally biased region" description="Basic and acidic residues" evidence="1">
    <location>
        <begin position="242"/>
        <end position="252"/>
    </location>
</feature>
<proteinExistence type="predicted"/>
<feature type="compositionally biased region" description="Polar residues" evidence="1">
    <location>
        <begin position="133"/>
        <end position="148"/>
    </location>
</feature>
<accession>A0A1I7S5F5</accession>
<feature type="region of interest" description="Disordered" evidence="1">
    <location>
        <begin position="133"/>
        <end position="155"/>
    </location>
</feature>
<sequence>MEAVVVVVEAAMTRVVGQWLSPGLVVGGLSSIHNPVVAAVAVSEPVDDKNQDDSKCHRLCEQSVCLLLDPMGNGTSAPEAQPSDTKVLTEAKPGFNEFPEAWISELKESPTKLEGKPKKTVRIQALPTIHELSSTQSSTVDGTQNSMKSVHPRVKSTASRESTGFCYDACYDPCWDYGCGGYGYGYDCCGPVYSPCYVPPVVVAGAPPPVYVQQQQQPPVIVQQQQAPPRVIQQAPPPTKFMVKDKDAPGGMREVSEEEIKQGKYKIKTSEQSQTYSPVQAAQQPMQVQYQQAPPVYSQAPPTYSQAPPREKKKSSCCGCCVGSYGILKSFILFFCSDEPLIFDSNKLFSETFKFGFQFF</sequence>
<name>A0A1I7S5F5_BURXY</name>
<dbReference type="Proteomes" id="UP000095284">
    <property type="component" value="Unplaced"/>
</dbReference>
<feature type="region of interest" description="Disordered" evidence="1">
    <location>
        <begin position="232"/>
        <end position="252"/>
    </location>
</feature>
<dbReference type="AlphaFoldDB" id="A0A1I7S5F5"/>
<organism evidence="2 3">
    <name type="scientific">Bursaphelenchus xylophilus</name>
    <name type="common">Pinewood nematode worm</name>
    <name type="synonym">Aphelenchoides xylophilus</name>
    <dbReference type="NCBI Taxonomy" id="6326"/>
    <lineage>
        <taxon>Eukaryota</taxon>
        <taxon>Metazoa</taxon>
        <taxon>Ecdysozoa</taxon>
        <taxon>Nematoda</taxon>
        <taxon>Chromadorea</taxon>
        <taxon>Rhabditida</taxon>
        <taxon>Tylenchina</taxon>
        <taxon>Tylenchomorpha</taxon>
        <taxon>Aphelenchoidea</taxon>
        <taxon>Aphelenchoididae</taxon>
        <taxon>Bursaphelenchus</taxon>
    </lineage>
</organism>
<evidence type="ECO:0000256" key="1">
    <source>
        <dbReference type="SAM" id="MobiDB-lite"/>
    </source>
</evidence>
<protein>
    <submittedName>
        <fullName evidence="3">CYSTM domain-containing protein</fullName>
    </submittedName>
</protein>
<dbReference type="WBParaSite" id="BXY_0824000.1">
    <property type="protein sequence ID" value="BXY_0824000.1"/>
    <property type="gene ID" value="BXY_0824000"/>
</dbReference>
<evidence type="ECO:0000313" key="3">
    <source>
        <dbReference type="WBParaSite" id="BXY_0824000.1"/>
    </source>
</evidence>
<evidence type="ECO:0000313" key="2">
    <source>
        <dbReference type="Proteomes" id="UP000095284"/>
    </source>
</evidence>